<dbReference type="InterPro" id="IPR006224">
    <property type="entry name" value="PsdUridine_synth_RluA-like_CS"/>
</dbReference>
<dbReference type="EC" id="5.4.99.-" evidence="6"/>
<dbReference type="Pfam" id="PF00849">
    <property type="entry name" value="PseudoU_synth_2"/>
    <property type="match status" value="1"/>
</dbReference>
<keyword evidence="5" id="KW-0694">RNA-binding</keyword>
<dbReference type="SMART" id="SM00363">
    <property type="entry name" value="S4"/>
    <property type="match status" value="1"/>
</dbReference>
<evidence type="ECO:0000256" key="2">
    <source>
        <dbReference type="ARBA" id="ARBA00010876"/>
    </source>
</evidence>
<dbReference type="Proteomes" id="UP000306888">
    <property type="component" value="Unassembled WGS sequence"/>
</dbReference>
<dbReference type="GO" id="GO:0120159">
    <property type="term" value="F:rRNA pseudouridine synthase activity"/>
    <property type="evidence" value="ECO:0007669"/>
    <property type="project" value="UniProtKB-ARBA"/>
</dbReference>
<comment type="caution">
    <text evidence="8">The sequence shown here is derived from an EMBL/GenBank/DDBJ whole genome shotgun (WGS) entry which is preliminary data.</text>
</comment>
<dbReference type="SUPFAM" id="SSF55174">
    <property type="entry name" value="Alpha-L RNA-binding motif"/>
    <property type="match status" value="1"/>
</dbReference>
<reference evidence="8 9" key="1">
    <citation type="submission" date="2019-04" db="EMBL/GenBank/DDBJ databases">
        <title>Microbes associate with the intestines of laboratory mice.</title>
        <authorList>
            <person name="Navarre W."/>
            <person name="Wong E."/>
            <person name="Huang K."/>
            <person name="Tropini C."/>
            <person name="Ng K."/>
            <person name="Yu B."/>
        </authorList>
    </citation>
    <scope>NUCLEOTIDE SEQUENCE [LARGE SCALE GENOMIC DNA]</scope>
    <source>
        <strain evidence="8 9">NM50_B9-20</strain>
    </source>
</reference>
<sequence>MKIEIGTNEAGQRLDKFLRKLLKDVPLSKIFKALRKGDIRVNGKKQKENYTLLVDDVVEIKYIQSNKEKPEDKFIKVDASGMKITYEDANILIVEKWPNILVHPDAKGKEPSLTDYVLSYLNEKGDYLPENEVTFTPASCNRLDRNTSGIVIFGKNFEALRSVNELIREGNVEKYYNTLVKGKIKDGLYKGYIHKNEEANISKIYDEKIPNSKEIAMEVKTIKTNGAYSFLEIDLITGRSHQIRAHLSHLGTPIIGDNKYGDRKLNSFFANKFGLDCQFLYAYKLVFRETKDKLNYLNNKTITESLPPVFKKIKNDVFKFSIK</sequence>
<comment type="catalytic activity">
    <reaction evidence="1 6">
        <text>a uridine in RNA = a pseudouridine in RNA</text>
        <dbReference type="Rhea" id="RHEA:48348"/>
        <dbReference type="Rhea" id="RHEA-COMP:12068"/>
        <dbReference type="Rhea" id="RHEA-COMP:12069"/>
        <dbReference type="ChEBI" id="CHEBI:65314"/>
        <dbReference type="ChEBI" id="CHEBI:65315"/>
    </reaction>
</comment>
<comment type="function">
    <text evidence="6">Responsible for synthesis of pseudouridine from uracil.</text>
</comment>
<organism evidence="8 9">
    <name type="scientific">Clostridium sartagoforme</name>
    <dbReference type="NCBI Taxonomy" id="84031"/>
    <lineage>
        <taxon>Bacteria</taxon>
        <taxon>Bacillati</taxon>
        <taxon>Bacillota</taxon>
        <taxon>Clostridia</taxon>
        <taxon>Eubacteriales</taxon>
        <taxon>Clostridiaceae</taxon>
        <taxon>Clostridium</taxon>
    </lineage>
</organism>
<comment type="similarity">
    <text evidence="2 6">Belongs to the pseudouridine synthase RluA family.</text>
</comment>
<evidence type="ECO:0000313" key="8">
    <source>
        <dbReference type="EMBL" id="TGY42716.1"/>
    </source>
</evidence>
<dbReference type="SUPFAM" id="SSF55120">
    <property type="entry name" value="Pseudouridine synthase"/>
    <property type="match status" value="1"/>
</dbReference>
<evidence type="ECO:0000256" key="4">
    <source>
        <dbReference type="PIRSR" id="PIRSR606225-1"/>
    </source>
</evidence>
<dbReference type="EMBL" id="SRYR01000002">
    <property type="protein sequence ID" value="TGY42716.1"/>
    <property type="molecule type" value="Genomic_DNA"/>
</dbReference>
<dbReference type="InterPro" id="IPR050188">
    <property type="entry name" value="RluA_PseudoU_synthase"/>
</dbReference>
<evidence type="ECO:0000256" key="3">
    <source>
        <dbReference type="ARBA" id="ARBA00023235"/>
    </source>
</evidence>
<evidence type="ECO:0000259" key="7">
    <source>
        <dbReference type="SMART" id="SM00363"/>
    </source>
</evidence>
<evidence type="ECO:0000313" key="9">
    <source>
        <dbReference type="Proteomes" id="UP000306888"/>
    </source>
</evidence>
<dbReference type="InterPro" id="IPR002942">
    <property type="entry name" value="S4_RNA-bd"/>
</dbReference>
<dbReference type="InterPro" id="IPR036986">
    <property type="entry name" value="S4_RNA-bd_sf"/>
</dbReference>
<dbReference type="PANTHER" id="PTHR21600">
    <property type="entry name" value="MITOCHONDRIAL RNA PSEUDOURIDINE SYNTHASE"/>
    <property type="match status" value="1"/>
</dbReference>
<feature type="active site" evidence="4">
    <location>
        <position position="144"/>
    </location>
</feature>
<dbReference type="InterPro" id="IPR020103">
    <property type="entry name" value="PsdUridine_synth_cat_dom_sf"/>
</dbReference>
<dbReference type="RefSeq" id="WP_136006167.1">
    <property type="nucleotide sequence ID" value="NZ_SRYR01000002.1"/>
</dbReference>
<dbReference type="Gene3D" id="3.30.2350.10">
    <property type="entry name" value="Pseudouridine synthase"/>
    <property type="match status" value="1"/>
</dbReference>
<keyword evidence="3 6" id="KW-0413">Isomerase</keyword>
<dbReference type="InterPro" id="IPR006145">
    <property type="entry name" value="PsdUridine_synth_RsuA/RluA"/>
</dbReference>
<evidence type="ECO:0000256" key="6">
    <source>
        <dbReference type="RuleBase" id="RU362028"/>
    </source>
</evidence>
<accession>A0A4S2DKF0</accession>
<proteinExistence type="inferred from homology"/>
<feature type="domain" description="RNA-binding S4" evidence="7">
    <location>
        <begin position="12"/>
        <end position="74"/>
    </location>
</feature>
<evidence type="ECO:0000256" key="1">
    <source>
        <dbReference type="ARBA" id="ARBA00000073"/>
    </source>
</evidence>
<gene>
    <name evidence="8" type="ORF">E5347_07870</name>
</gene>
<dbReference type="CDD" id="cd02869">
    <property type="entry name" value="PseudoU_synth_RluA_like"/>
    <property type="match status" value="1"/>
</dbReference>
<dbReference type="GO" id="GO:0000455">
    <property type="term" value="P:enzyme-directed rRNA pseudouridine synthesis"/>
    <property type="evidence" value="ECO:0007669"/>
    <property type="project" value="UniProtKB-ARBA"/>
</dbReference>
<dbReference type="AlphaFoldDB" id="A0A4S2DKF0"/>
<evidence type="ECO:0000256" key="5">
    <source>
        <dbReference type="PROSITE-ProRule" id="PRU00182"/>
    </source>
</evidence>
<dbReference type="PANTHER" id="PTHR21600:SF83">
    <property type="entry name" value="PSEUDOURIDYLATE SYNTHASE RPUSD4, MITOCHONDRIAL"/>
    <property type="match status" value="1"/>
</dbReference>
<dbReference type="PROSITE" id="PS50889">
    <property type="entry name" value="S4"/>
    <property type="match status" value="1"/>
</dbReference>
<dbReference type="CDD" id="cd00165">
    <property type="entry name" value="S4"/>
    <property type="match status" value="1"/>
</dbReference>
<dbReference type="GO" id="GO:0003723">
    <property type="term" value="F:RNA binding"/>
    <property type="evidence" value="ECO:0007669"/>
    <property type="project" value="UniProtKB-KW"/>
</dbReference>
<dbReference type="Pfam" id="PF01479">
    <property type="entry name" value="S4"/>
    <property type="match status" value="1"/>
</dbReference>
<dbReference type="Gene3D" id="3.10.290.10">
    <property type="entry name" value="RNA-binding S4 domain"/>
    <property type="match status" value="1"/>
</dbReference>
<dbReference type="InterPro" id="IPR006225">
    <property type="entry name" value="PsdUridine_synth_RluC/D"/>
</dbReference>
<keyword evidence="9" id="KW-1185">Reference proteome</keyword>
<dbReference type="OrthoDB" id="9807829at2"/>
<protein>
    <recommendedName>
        <fullName evidence="6">Pseudouridine synthase</fullName>
        <ecNumber evidence="6">5.4.99.-</ecNumber>
    </recommendedName>
</protein>
<dbReference type="PROSITE" id="PS01129">
    <property type="entry name" value="PSI_RLU"/>
    <property type="match status" value="1"/>
</dbReference>
<dbReference type="NCBIfam" id="TIGR00005">
    <property type="entry name" value="rluA_subfam"/>
    <property type="match status" value="1"/>
</dbReference>
<name>A0A4S2DKF0_9CLOT</name>